<sequence length="112" mass="13128">KGFLCIFSAWIFDESLPWTTGEAPTLQMLFKYLKITYQMPLDTTVHNQLVYIFEELHGKVIAYATDMWTTPQMVYTFACSVGCFINDDWEIIERVIDFKALEDKEHKGLYGR</sequence>
<dbReference type="EMBL" id="JAGFNK010000019">
    <property type="protein sequence ID" value="KAI9511651.1"/>
    <property type="molecule type" value="Genomic_DNA"/>
</dbReference>
<reference evidence="1" key="1">
    <citation type="submission" date="2021-03" db="EMBL/GenBank/DDBJ databases">
        <title>Evolutionary priming and transition to the ectomycorrhizal habit in an iconic lineage of mushroom-forming fungi: is preadaptation a requirement?</title>
        <authorList>
            <consortium name="DOE Joint Genome Institute"/>
            <person name="Looney B.P."/>
            <person name="Miyauchi S."/>
            <person name="Morin E."/>
            <person name="Drula E."/>
            <person name="Courty P.E."/>
            <person name="Chicoki N."/>
            <person name="Fauchery L."/>
            <person name="Kohler A."/>
            <person name="Kuo A."/>
            <person name="LaButti K."/>
            <person name="Pangilinan J."/>
            <person name="Lipzen A."/>
            <person name="Riley R."/>
            <person name="Andreopoulos W."/>
            <person name="He G."/>
            <person name="Johnson J."/>
            <person name="Barry K.W."/>
            <person name="Grigoriev I.V."/>
            <person name="Nagy L."/>
            <person name="Hibbett D."/>
            <person name="Henrissat B."/>
            <person name="Matheny P.B."/>
            <person name="Labbe J."/>
            <person name="Martin A.F."/>
        </authorList>
    </citation>
    <scope>NUCLEOTIDE SEQUENCE</scope>
    <source>
        <strain evidence="1">BPL698</strain>
    </source>
</reference>
<comment type="caution">
    <text evidence="1">The sequence shown here is derived from an EMBL/GenBank/DDBJ whole genome shotgun (WGS) entry which is preliminary data.</text>
</comment>
<gene>
    <name evidence="1" type="ORF">F5148DRAFT_974814</name>
</gene>
<name>A0ACC0UK99_9AGAM</name>
<feature type="non-terminal residue" evidence="1">
    <location>
        <position position="1"/>
    </location>
</feature>
<evidence type="ECO:0000313" key="2">
    <source>
        <dbReference type="Proteomes" id="UP001207468"/>
    </source>
</evidence>
<accession>A0ACC0UK99</accession>
<evidence type="ECO:0000313" key="1">
    <source>
        <dbReference type="EMBL" id="KAI9511651.1"/>
    </source>
</evidence>
<dbReference type="Proteomes" id="UP001207468">
    <property type="component" value="Unassembled WGS sequence"/>
</dbReference>
<proteinExistence type="predicted"/>
<organism evidence="1 2">
    <name type="scientific">Russula earlei</name>
    <dbReference type="NCBI Taxonomy" id="71964"/>
    <lineage>
        <taxon>Eukaryota</taxon>
        <taxon>Fungi</taxon>
        <taxon>Dikarya</taxon>
        <taxon>Basidiomycota</taxon>
        <taxon>Agaricomycotina</taxon>
        <taxon>Agaricomycetes</taxon>
        <taxon>Russulales</taxon>
        <taxon>Russulaceae</taxon>
        <taxon>Russula</taxon>
    </lineage>
</organism>
<protein>
    <submittedName>
        <fullName evidence="1">Uncharacterized protein</fullName>
    </submittedName>
</protein>
<keyword evidence="2" id="KW-1185">Reference proteome</keyword>